<evidence type="ECO:0000313" key="4">
    <source>
        <dbReference type="Proteomes" id="UP001597483"/>
    </source>
</evidence>
<accession>A0ABW5H3V0</accession>
<dbReference type="Gene3D" id="3.30.300.30">
    <property type="match status" value="1"/>
</dbReference>
<comment type="caution">
    <text evidence="3">The sequence shown here is derived from an EMBL/GenBank/DDBJ whole genome shotgun (WGS) entry which is preliminary data.</text>
</comment>
<dbReference type="Proteomes" id="UP001597483">
    <property type="component" value="Unassembled WGS sequence"/>
</dbReference>
<dbReference type="PANTHER" id="PTHR43767">
    <property type="entry name" value="LONG-CHAIN-FATTY-ACID--COA LIGASE"/>
    <property type="match status" value="1"/>
</dbReference>
<feature type="domain" description="AMP-binding enzyme C-terminal" evidence="2">
    <location>
        <begin position="419"/>
        <end position="487"/>
    </location>
</feature>
<evidence type="ECO:0000259" key="1">
    <source>
        <dbReference type="Pfam" id="PF00501"/>
    </source>
</evidence>
<dbReference type="PANTHER" id="PTHR43767:SF1">
    <property type="entry name" value="NONRIBOSOMAL PEPTIDE SYNTHASE PES1 (EUROFUNG)-RELATED"/>
    <property type="match status" value="1"/>
</dbReference>
<organism evidence="3 4">
    <name type="scientific">Amycolatopsis silviterrae</name>
    <dbReference type="NCBI Taxonomy" id="1656914"/>
    <lineage>
        <taxon>Bacteria</taxon>
        <taxon>Bacillati</taxon>
        <taxon>Actinomycetota</taxon>
        <taxon>Actinomycetes</taxon>
        <taxon>Pseudonocardiales</taxon>
        <taxon>Pseudonocardiaceae</taxon>
        <taxon>Amycolatopsis</taxon>
    </lineage>
</organism>
<dbReference type="Pfam" id="PF13193">
    <property type="entry name" value="AMP-binding_C"/>
    <property type="match status" value="1"/>
</dbReference>
<protein>
    <submittedName>
        <fullName evidence="3">Class I adenylate-forming enzyme family protein</fullName>
    </submittedName>
</protein>
<dbReference type="Gene3D" id="3.40.50.12780">
    <property type="entry name" value="N-terminal domain of ligase-like"/>
    <property type="match status" value="1"/>
</dbReference>
<dbReference type="InterPro" id="IPR025110">
    <property type="entry name" value="AMP-bd_C"/>
</dbReference>
<evidence type="ECO:0000259" key="2">
    <source>
        <dbReference type="Pfam" id="PF13193"/>
    </source>
</evidence>
<gene>
    <name evidence="3" type="ORF">ACFSVL_10985</name>
</gene>
<dbReference type="InterPro" id="IPR050237">
    <property type="entry name" value="ATP-dep_AMP-bd_enzyme"/>
</dbReference>
<dbReference type="RefSeq" id="WP_378303084.1">
    <property type="nucleotide sequence ID" value="NZ_JBHUKS010000006.1"/>
</dbReference>
<evidence type="ECO:0000313" key="3">
    <source>
        <dbReference type="EMBL" id="MFD2467923.1"/>
    </source>
</evidence>
<dbReference type="EMBL" id="JBHUKS010000006">
    <property type="protein sequence ID" value="MFD2467923.1"/>
    <property type="molecule type" value="Genomic_DNA"/>
</dbReference>
<dbReference type="InterPro" id="IPR045851">
    <property type="entry name" value="AMP-bd_C_sf"/>
</dbReference>
<reference evidence="4" key="1">
    <citation type="journal article" date="2019" name="Int. J. Syst. Evol. Microbiol.">
        <title>The Global Catalogue of Microorganisms (GCM) 10K type strain sequencing project: providing services to taxonomists for standard genome sequencing and annotation.</title>
        <authorList>
            <consortium name="The Broad Institute Genomics Platform"/>
            <consortium name="The Broad Institute Genome Sequencing Center for Infectious Disease"/>
            <person name="Wu L."/>
            <person name="Ma J."/>
        </authorList>
    </citation>
    <scope>NUCLEOTIDE SEQUENCE [LARGE SCALE GENOMIC DNA]</scope>
    <source>
        <strain evidence="4">CGMCC 4.7641</strain>
    </source>
</reference>
<proteinExistence type="predicted"/>
<keyword evidence="4" id="KW-1185">Reference proteome</keyword>
<sequence>MTAPPAGSLLADLLSSAAARWPDRPAVTGEGQTWNYRELASAAGSFAARLSERGLRRGCRLLIHLPDSVLLPALVYGSARLGVAFSVLNEQVRGTHLEHVLDDSEPALLISHSAQARAMAESRGITAIDGAAAYRDATGSASPANGIQASPLAVDIACLIYTSGTTALPKAVVSTHEQVVVAARLIQSVLGYRHDDVVYCPLPLSFDYGLYQLFLATLAGAHVWLAKANEIGPPLLNGLARSGGTVLAAVPSVAQALARLLRRSGGRALPLRKLTSTGAAMPVETLATLREFLPDLRVQLMFGLTECKRATVMPEDGDLLRPGSAGRALPGTEVYAADPGGRRLPPGEIGEIVVRGPNVMAGYWRRPELTAQRFPRAEGLLPELRTGDYGWLDDEGYLYVSGRRDDLYKENGFRVSCTEVEAAARRVAGVDSAAVLAPAGTAPARLFVTGSLDAAEVLRAMRQDLEEFKVPGVCWVLDALPLTANGKVDRARLAAVAEQEETTHGR</sequence>
<feature type="domain" description="AMP-dependent synthetase/ligase" evidence="1">
    <location>
        <begin position="16"/>
        <end position="364"/>
    </location>
</feature>
<dbReference type="InterPro" id="IPR000873">
    <property type="entry name" value="AMP-dep_synth/lig_dom"/>
</dbReference>
<dbReference type="InterPro" id="IPR042099">
    <property type="entry name" value="ANL_N_sf"/>
</dbReference>
<dbReference type="SUPFAM" id="SSF56801">
    <property type="entry name" value="Acetyl-CoA synthetase-like"/>
    <property type="match status" value="1"/>
</dbReference>
<dbReference type="Pfam" id="PF00501">
    <property type="entry name" value="AMP-binding"/>
    <property type="match status" value="1"/>
</dbReference>
<name>A0ABW5H3V0_9PSEU</name>